<evidence type="ECO:0000313" key="2">
    <source>
        <dbReference type="Proteomes" id="UP001151760"/>
    </source>
</evidence>
<organism evidence="1 2">
    <name type="scientific">Tanacetum coccineum</name>
    <dbReference type="NCBI Taxonomy" id="301880"/>
    <lineage>
        <taxon>Eukaryota</taxon>
        <taxon>Viridiplantae</taxon>
        <taxon>Streptophyta</taxon>
        <taxon>Embryophyta</taxon>
        <taxon>Tracheophyta</taxon>
        <taxon>Spermatophyta</taxon>
        <taxon>Magnoliopsida</taxon>
        <taxon>eudicotyledons</taxon>
        <taxon>Gunneridae</taxon>
        <taxon>Pentapetalae</taxon>
        <taxon>asterids</taxon>
        <taxon>campanulids</taxon>
        <taxon>Asterales</taxon>
        <taxon>Asteraceae</taxon>
        <taxon>Asteroideae</taxon>
        <taxon>Anthemideae</taxon>
        <taxon>Anthemidinae</taxon>
        <taxon>Tanacetum</taxon>
    </lineage>
</organism>
<comment type="caution">
    <text evidence="1">The sequence shown here is derived from an EMBL/GenBank/DDBJ whole genome shotgun (WGS) entry which is preliminary data.</text>
</comment>
<gene>
    <name evidence="1" type="ORF">Tco_1030067</name>
</gene>
<sequence>MPGFRLIHVSATWSHVAATSYVMSAATSASGSHLLTWTATSVAAAPTLIIDCRYEVSGGAVAADQSGGDTWYCSGGCTSFGSFGGGSFRSVSFGSSAESKNVVQLRLLWRLLQLLCPLTETPMLLTPDLNHPSIVQLSLEYCFSIGCLYHKYLRRSKLIVTASFEWSGGLLQKSALDVCSREYVDIVSFSFGGSELVRGASSSHGCSISLERVPYQKLFHHPLVEIISLSFPVFCFGRSYLYYSAPLLPLVISFAASVHSG</sequence>
<keyword evidence="2" id="KW-1185">Reference proteome</keyword>
<name>A0ABQ5G5R4_9ASTR</name>
<dbReference type="Proteomes" id="UP001151760">
    <property type="component" value="Unassembled WGS sequence"/>
</dbReference>
<proteinExistence type="predicted"/>
<evidence type="ECO:0000313" key="1">
    <source>
        <dbReference type="EMBL" id="GJT70781.1"/>
    </source>
</evidence>
<accession>A0ABQ5G5R4</accession>
<protein>
    <submittedName>
        <fullName evidence="1">Uncharacterized protein</fullName>
    </submittedName>
</protein>
<reference evidence="1" key="1">
    <citation type="journal article" date="2022" name="Int. J. Mol. Sci.">
        <title>Draft Genome of Tanacetum Coccineum: Genomic Comparison of Closely Related Tanacetum-Family Plants.</title>
        <authorList>
            <person name="Yamashiro T."/>
            <person name="Shiraishi A."/>
            <person name="Nakayama K."/>
            <person name="Satake H."/>
        </authorList>
    </citation>
    <scope>NUCLEOTIDE SEQUENCE</scope>
</reference>
<reference evidence="1" key="2">
    <citation type="submission" date="2022-01" db="EMBL/GenBank/DDBJ databases">
        <authorList>
            <person name="Yamashiro T."/>
            <person name="Shiraishi A."/>
            <person name="Satake H."/>
            <person name="Nakayama K."/>
        </authorList>
    </citation>
    <scope>NUCLEOTIDE SEQUENCE</scope>
</reference>
<dbReference type="EMBL" id="BQNB010018110">
    <property type="protein sequence ID" value="GJT70781.1"/>
    <property type="molecule type" value="Genomic_DNA"/>
</dbReference>